<reference evidence="1" key="1">
    <citation type="submission" date="2020-08" db="EMBL/GenBank/DDBJ databases">
        <title>Genome public.</title>
        <authorList>
            <person name="Liu C."/>
            <person name="Sun Q."/>
        </authorList>
    </citation>
    <scope>NUCLEOTIDE SEQUENCE</scope>
    <source>
        <strain evidence="1">BX7</strain>
    </source>
</reference>
<organism evidence="1 2">
    <name type="scientific">Feifania hominis</name>
    <dbReference type="NCBI Taxonomy" id="2763660"/>
    <lineage>
        <taxon>Bacteria</taxon>
        <taxon>Bacillati</taxon>
        <taxon>Bacillota</taxon>
        <taxon>Clostridia</taxon>
        <taxon>Eubacteriales</taxon>
        <taxon>Feifaniaceae</taxon>
        <taxon>Feifania</taxon>
    </lineage>
</organism>
<dbReference type="Proteomes" id="UP000620366">
    <property type="component" value="Unassembled WGS sequence"/>
</dbReference>
<name>A0A926HUJ2_9FIRM</name>
<proteinExistence type="predicted"/>
<dbReference type="EMBL" id="JACRSP010000002">
    <property type="protein sequence ID" value="MBC8536000.1"/>
    <property type="molecule type" value="Genomic_DNA"/>
</dbReference>
<dbReference type="RefSeq" id="WP_249299756.1">
    <property type="nucleotide sequence ID" value="NZ_JACRSP010000002.1"/>
</dbReference>
<evidence type="ECO:0000313" key="2">
    <source>
        <dbReference type="Proteomes" id="UP000620366"/>
    </source>
</evidence>
<dbReference type="AlphaFoldDB" id="A0A926HUJ2"/>
<accession>A0A926HUJ2</accession>
<evidence type="ECO:0000313" key="1">
    <source>
        <dbReference type="EMBL" id="MBC8536000.1"/>
    </source>
</evidence>
<gene>
    <name evidence="1" type="ORF">H8695_04760</name>
</gene>
<keyword evidence="2" id="KW-1185">Reference proteome</keyword>
<sequence>MDLLEEYADYLGCQYLSDLRYLKISPQQARRIEMLPDSGHTLDEYNEAARYILGASAPYSSIREARQAIIEGLMRR</sequence>
<protein>
    <submittedName>
        <fullName evidence="1">Uncharacterized protein</fullName>
    </submittedName>
</protein>
<comment type="caution">
    <text evidence="1">The sequence shown here is derived from an EMBL/GenBank/DDBJ whole genome shotgun (WGS) entry which is preliminary data.</text>
</comment>